<feature type="transmembrane region" description="Helical" evidence="14">
    <location>
        <begin position="114"/>
        <end position="133"/>
    </location>
</feature>
<keyword evidence="8 14" id="KW-1133">Transmembrane helix</keyword>
<evidence type="ECO:0000256" key="10">
    <source>
        <dbReference type="ARBA" id="ARBA00023251"/>
    </source>
</evidence>
<evidence type="ECO:0000256" key="7">
    <source>
        <dbReference type="ARBA" id="ARBA00022801"/>
    </source>
</evidence>
<evidence type="ECO:0000256" key="1">
    <source>
        <dbReference type="ARBA" id="ARBA00004651"/>
    </source>
</evidence>
<evidence type="ECO:0000256" key="2">
    <source>
        <dbReference type="ARBA" id="ARBA00010621"/>
    </source>
</evidence>
<keyword evidence="6 14" id="KW-0812">Transmembrane</keyword>
<keyword evidence="14" id="KW-0573">Peptidoglycan synthesis</keyword>
<reference evidence="16" key="1">
    <citation type="journal article" date="2019" name="Int. J. Syst. Evol. Microbiol.">
        <title>The Global Catalogue of Microorganisms (GCM) 10K type strain sequencing project: providing services to taxonomists for standard genome sequencing and annotation.</title>
        <authorList>
            <consortium name="The Broad Institute Genomics Platform"/>
            <consortium name="The Broad Institute Genome Sequencing Center for Infectious Disease"/>
            <person name="Wu L."/>
            <person name="Ma J."/>
        </authorList>
    </citation>
    <scope>NUCLEOTIDE SEQUENCE [LARGE SCALE GENOMIC DNA]</scope>
    <source>
        <strain evidence="16">CECT 7131</strain>
    </source>
</reference>
<sequence length="271" mass="27985">MPVGTDWALAALLGIVEGVTEFLPVSSTGHLILLVDLLGFRGPPGRVFEIAIQLGAILAVCWVYRARLLGAAAGLPRDPAARRFAAAVALAFLPAAVVGALAHGTIKGVLFSPWIVAAALIVGGVAILVVERVRPQPRVYEAEAVGLRTALAIGAFQVLAMVPGVSRSGATILGALLLRVDRPAAAEFSFFLAIPTMLGATAFDLYKNRAALDGEGSALIAVGFAASFATALVVVRWLVAFVGRHGFAPFAWYRIALGAAMLAVLSIAAPA</sequence>
<dbReference type="RefSeq" id="WP_290320696.1">
    <property type="nucleotide sequence ID" value="NZ_JAUFPN010000292.1"/>
</dbReference>
<dbReference type="NCBIfam" id="NF001389">
    <property type="entry name" value="PRK00281.1-2"/>
    <property type="match status" value="1"/>
</dbReference>
<keyword evidence="5 14" id="KW-1003">Cell membrane</keyword>
<keyword evidence="14" id="KW-0133">Cell shape</keyword>
<evidence type="ECO:0000256" key="3">
    <source>
        <dbReference type="ARBA" id="ARBA00012374"/>
    </source>
</evidence>
<feature type="transmembrane region" description="Helical" evidence="14">
    <location>
        <begin position="84"/>
        <end position="102"/>
    </location>
</feature>
<evidence type="ECO:0000313" key="15">
    <source>
        <dbReference type="EMBL" id="MDN3568587.1"/>
    </source>
</evidence>
<keyword evidence="10 14" id="KW-0046">Antibiotic resistance</keyword>
<feature type="transmembrane region" description="Helical" evidence="14">
    <location>
        <begin position="218"/>
        <end position="239"/>
    </location>
</feature>
<dbReference type="InterPro" id="IPR003824">
    <property type="entry name" value="UppP"/>
</dbReference>
<keyword evidence="14" id="KW-0961">Cell wall biogenesis/degradation</keyword>
<dbReference type="HAMAP" id="MF_01006">
    <property type="entry name" value="Undec_diphosphatase"/>
    <property type="match status" value="1"/>
</dbReference>
<dbReference type="EC" id="3.6.1.27" evidence="3 14"/>
<feature type="transmembrane region" description="Helical" evidence="14">
    <location>
        <begin position="47"/>
        <end position="64"/>
    </location>
</feature>
<dbReference type="GO" id="GO:0050380">
    <property type="term" value="F:undecaprenyl-diphosphatase activity"/>
    <property type="evidence" value="ECO:0007669"/>
    <property type="project" value="UniProtKB-EC"/>
</dbReference>
<evidence type="ECO:0000256" key="11">
    <source>
        <dbReference type="ARBA" id="ARBA00032707"/>
    </source>
</evidence>
<dbReference type="Pfam" id="PF02673">
    <property type="entry name" value="BacA"/>
    <property type="match status" value="1"/>
</dbReference>
<evidence type="ECO:0000256" key="13">
    <source>
        <dbReference type="ARBA" id="ARBA00047594"/>
    </source>
</evidence>
<evidence type="ECO:0000256" key="5">
    <source>
        <dbReference type="ARBA" id="ARBA00022475"/>
    </source>
</evidence>
<comment type="similarity">
    <text evidence="2 14">Belongs to the UppP family.</text>
</comment>
<evidence type="ECO:0000256" key="4">
    <source>
        <dbReference type="ARBA" id="ARBA00021581"/>
    </source>
</evidence>
<evidence type="ECO:0000256" key="14">
    <source>
        <dbReference type="HAMAP-Rule" id="MF_01006"/>
    </source>
</evidence>
<evidence type="ECO:0000313" key="16">
    <source>
        <dbReference type="Proteomes" id="UP001529369"/>
    </source>
</evidence>
<feature type="transmembrane region" description="Helical" evidence="14">
    <location>
        <begin position="145"/>
        <end position="165"/>
    </location>
</feature>
<evidence type="ECO:0000256" key="8">
    <source>
        <dbReference type="ARBA" id="ARBA00022989"/>
    </source>
</evidence>
<comment type="miscellaneous">
    <text evidence="14">Bacitracin is thought to be involved in the inhibition of peptidoglycan synthesis by sequestering undecaprenyl diphosphate, thereby reducing the pool of lipid carrier available.</text>
</comment>
<protein>
    <recommendedName>
        <fullName evidence="4 14">Undecaprenyl-diphosphatase</fullName>
        <ecNumber evidence="3 14">3.6.1.27</ecNumber>
    </recommendedName>
    <alternativeName>
        <fullName evidence="12 14">Bacitracin resistance protein</fullName>
    </alternativeName>
    <alternativeName>
        <fullName evidence="11 14">Undecaprenyl pyrophosphate phosphatase</fullName>
    </alternativeName>
</protein>
<comment type="subcellular location">
    <subcellularLocation>
        <location evidence="1 14">Cell membrane</location>
        <topology evidence="1 14">Multi-pass membrane protein</topology>
    </subcellularLocation>
</comment>
<dbReference type="EMBL" id="JAUFPN010000292">
    <property type="protein sequence ID" value="MDN3568587.1"/>
    <property type="molecule type" value="Genomic_DNA"/>
</dbReference>
<dbReference type="PANTHER" id="PTHR30622:SF3">
    <property type="entry name" value="UNDECAPRENYL-DIPHOSPHATASE"/>
    <property type="match status" value="1"/>
</dbReference>
<evidence type="ECO:0000256" key="6">
    <source>
        <dbReference type="ARBA" id="ARBA00022692"/>
    </source>
</evidence>
<keyword evidence="9 14" id="KW-0472">Membrane</keyword>
<name>A0ABT8AFQ0_9PROT</name>
<accession>A0ABT8AFQ0</accession>
<keyword evidence="7 14" id="KW-0378">Hydrolase</keyword>
<feature type="transmembrane region" description="Helical" evidence="14">
    <location>
        <begin position="185"/>
        <end position="206"/>
    </location>
</feature>
<organism evidence="15 16">
    <name type="scientific">Paeniroseomonas aquatica</name>
    <dbReference type="NCBI Taxonomy" id="373043"/>
    <lineage>
        <taxon>Bacteria</taxon>
        <taxon>Pseudomonadati</taxon>
        <taxon>Pseudomonadota</taxon>
        <taxon>Alphaproteobacteria</taxon>
        <taxon>Acetobacterales</taxon>
        <taxon>Acetobacteraceae</taxon>
        <taxon>Paeniroseomonas</taxon>
    </lineage>
</organism>
<comment type="caution">
    <text evidence="15">The sequence shown here is derived from an EMBL/GenBank/DDBJ whole genome shotgun (WGS) entry which is preliminary data.</text>
</comment>
<gene>
    <name evidence="14" type="primary">uppP</name>
    <name evidence="15" type="ORF">QWZ14_29775</name>
</gene>
<evidence type="ECO:0000256" key="12">
    <source>
        <dbReference type="ARBA" id="ARBA00032932"/>
    </source>
</evidence>
<dbReference type="PANTHER" id="PTHR30622">
    <property type="entry name" value="UNDECAPRENYL-DIPHOSPHATASE"/>
    <property type="match status" value="1"/>
</dbReference>
<evidence type="ECO:0000256" key="9">
    <source>
        <dbReference type="ARBA" id="ARBA00023136"/>
    </source>
</evidence>
<dbReference type="NCBIfam" id="TIGR00753">
    <property type="entry name" value="undec_PP_bacA"/>
    <property type="match status" value="1"/>
</dbReference>
<keyword evidence="16" id="KW-1185">Reference proteome</keyword>
<dbReference type="NCBIfam" id="NF001390">
    <property type="entry name" value="PRK00281.1-4"/>
    <property type="match status" value="1"/>
</dbReference>
<feature type="transmembrane region" description="Helical" evidence="14">
    <location>
        <begin position="251"/>
        <end position="269"/>
    </location>
</feature>
<comment type="catalytic activity">
    <reaction evidence="13 14">
        <text>di-trans,octa-cis-undecaprenyl diphosphate + H2O = di-trans,octa-cis-undecaprenyl phosphate + phosphate + H(+)</text>
        <dbReference type="Rhea" id="RHEA:28094"/>
        <dbReference type="ChEBI" id="CHEBI:15377"/>
        <dbReference type="ChEBI" id="CHEBI:15378"/>
        <dbReference type="ChEBI" id="CHEBI:43474"/>
        <dbReference type="ChEBI" id="CHEBI:58405"/>
        <dbReference type="ChEBI" id="CHEBI:60392"/>
        <dbReference type="EC" id="3.6.1.27"/>
    </reaction>
</comment>
<comment type="function">
    <text evidence="14">Catalyzes the dephosphorylation of undecaprenyl diphosphate (UPP). Confers resistance to bacitracin.</text>
</comment>
<proteinExistence type="inferred from homology"/>
<dbReference type="Proteomes" id="UP001529369">
    <property type="component" value="Unassembled WGS sequence"/>
</dbReference>